<dbReference type="Proteomes" id="UP000308181">
    <property type="component" value="Unassembled WGS sequence"/>
</dbReference>
<name>A0A4V5NWW8_9SPHI</name>
<dbReference type="InterPro" id="IPR000524">
    <property type="entry name" value="Tscrpt_reg_HTH_GntR"/>
</dbReference>
<dbReference type="Gene3D" id="1.10.10.10">
    <property type="entry name" value="Winged helix-like DNA-binding domain superfamily/Winged helix DNA-binding domain"/>
    <property type="match status" value="1"/>
</dbReference>
<organism evidence="5 6">
    <name type="scientific">Pedobacter cryophilus</name>
    <dbReference type="NCBI Taxonomy" id="2571271"/>
    <lineage>
        <taxon>Bacteria</taxon>
        <taxon>Pseudomonadati</taxon>
        <taxon>Bacteroidota</taxon>
        <taxon>Sphingobacteriia</taxon>
        <taxon>Sphingobacteriales</taxon>
        <taxon>Sphingobacteriaceae</taxon>
        <taxon>Pedobacter</taxon>
    </lineage>
</organism>
<evidence type="ECO:0000256" key="2">
    <source>
        <dbReference type="ARBA" id="ARBA00023125"/>
    </source>
</evidence>
<dbReference type="Pfam" id="PF07702">
    <property type="entry name" value="UTRA"/>
    <property type="match status" value="1"/>
</dbReference>
<dbReference type="SMART" id="SM00345">
    <property type="entry name" value="HTH_GNTR"/>
    <property type="match status" value="1"/>
</dbReference>
<sequence>MIKKDNTPLYKKVIDDLKALIDKGDYKKGDLLPSENDLCKTYNTTRVTVRQALSGLINMGYITRRHGKGSIVSEPKKGLGILSLSGVTAGVGDQDLVTSILQKQIKQDWPVDFFYDLDEEEQKKGCIFLTRLRFIDQVPVLYEETFITNQHLPRFSSKNLENRSLFKLLNEQYQVEVKEGEQKIWAIHGDKKISKLLDIKTSHPLVHMKRRLQTNIQGLNIYSSLYCNTEEYFLQDYF</sequence>
<dbReference type="RefSeq" id="WP_136827242.1">
    <property type="nucleotide sequence ID" value="NZ_SWBP01000005.1"/>
</dbReference>
<keyword evidence="2" id="KW-0238">DNA-binding</keyword>
<dbReference type="OrthoDB" id="9815017at2"/>
<dbReference type="Pfam" id="PF00392">
    <property type="entry name" value="GntR"/>
    <property type="match status" value="1"/>
</dbReference>
<dbReference type="SUPFAM" id="SSF64288">
    <property type="entry name" value="Chorismate lyase-like"/>
    <property type="match status" value="1"/>
</dbReference>
<keyword evidence="6" id="KW-1185">Reference proteome</keyword>
<comment type="caution">
    <text evidence="5">The sequence shown here is derived from an EMBL/GenBank/DDBJ whole genome shotgun (WGS) entry which is preliminary data.</text>
</comment>
<evidence type="ECO:0000313" key="5">
    <source>
        <dbReference type="EMBL" id="TKB96373.1"/>
    </source>
</evidence>
<dbReference type="Gene3D" id="3.40.1410.10">
    <property type="entry name" value="Chorismate lyase-like"/>
    <property type="match status" value="1"/>
</dbReference>
<reference evidence="5 6" key="1">
    <citation type="submission" date="2019-04" db="EMBL/GenBank/DDBJ databases">
        <title>Pedobacter sp. AR-3-17 sp. nov., isolated from Arctic soil.</title>
        <authorList>
            <person name="Dahal R.H."/>
            <person name="Kim D.-U."/>
        </authorList>
    </citation>
    <scope>NUCLEOTIDE SEQUENCE [LARGE SCALE GENOMIC DNA]</scope>
    <source>
        <strain evidence="5 6">AR-3-17</strain>
    </source>
</reference>
<dbReference type="PANTHER" id="PTHR44846:SF1">
    <property type="entry name" value="MANNOSYL-D-GLYCERATE TRANSPORT_METABOLISM SYSTEM REPRESSOR MNGR-RELATED"/>
    <property type="match status" value="1"/>
</dbReference>
<dbReference type="CDD" id="cd07377">
    <property type="entry name" value="WHTH_GntR"/>
    <property type="match status" value="1"/>
</dbReference>
<evidence type="ECO:0000256" key="1">
    <source>
        <dbReference type="ARBA" id="ARBA00023015"/>
    </source>
</evidence>
<accession>A0A4V5NWW8</accession>
<dbReference type="InterPro" id="IPR011663">
    <property type="entry name" value="UTRA"/>
</dbReference>
<dbReference type="InterPro" id="IPR036388">
    <property type="entry name" value="WH-like_DNA-bd_sf"/>
</dbReference>
<gene>
    <name evidence="5" type="ORF">FA046_14435</name>
</gene>
<protein>
    <submittedName>
        <fullName evidence="5">GntR family transcriptional regulator</fullName>
    </submittedName>
</protein>
<keyword evidence="3" id="KW-0804">Transcription</keyword>
<dbReference type="EMBL" id="SWBP01000005">
    <property type="protein sequence ID" value="TKB96373.1"/>
    <property type="molecule type" value="Genomic_DNA"/>
</dbReference>
<dbReference type="InterPro" id="IPR028978">
    <property type="entry name" value="Chorismate_lyase_/UTRA_dom_sf"/>
</dbReference>
<dbReference type="SUPFAM" id="SSF46785">
    <property type="entry name" value="Winged helix' DNA-binding domain"/>
    <property type="match status" value="1"/>
</dbReference>
<dbReference type="AlphaFoldDB" id="A0A4V5NWW8"/>
<dbReference type="GO" id="GO:0045892">
    <property type="term" value="P:negative regulation of DNA-templated transcription"/>
    <property type="evidence" value="ECO:0007669"/>
    <property type="project" value="TreeGrafter"/>
</dbReference>
<dbReference type="GO" id="GO:0003700">
    <property type="term" value="F:DNA-binding transcription factor activity"/>
    <property type="evidence" value="ECO:0007669"/>
    <property type="project" value="InterPro"/>
</dbReference>
<dbReference type="InterPro" id="IPR050679">
    <property type="entry name" value="Bact_HTH_transcr_reg"/>
</dbReference>
<dbReference type="PROSITE" id="PS50949">
    <property type="entry name" value="HTH_GNTR"/>
    <property type="match status" value="1"/>
</dbReference>
<evidence type="ECO:0000313" key="6">
    <source>
        <dbReference type="Proteomes" id="UP000308181"/>
    </source>
</evidence>
<evidence type="ECO:0000256" key="3">
    <source>
        <dbReference type="ARBA" id="ARBA00023163"/>
    </source>
</evidence>
<dbReference type="SMART" id="SM00866">
    <property type="entry name" value="UTRA"/>
    <property type="match status" value="1"/>
</dbReference>
<dbReference type="InterPro" id="IPR036390">
    <property type="entry name" value="WH_DNA-bd_sf"/>
</dbReference>
<proteinExistence type="predicted"/>
<dbReference type="PRINTS" id="PR00035">
    <property type="entry name" value="HTHGNTR"/>
</dbReference>
<keyword evidence="1" id="KW-0805">Transcription regulation</keyword>
<evidence type="ECO:0000259" key="4">
    <source>
        <dbReference type="PROSITE" id="PS50949"/>
    </source>
</evidence>
<feature type="domain" description="HTH gntR-type" evidence="4">
    <location>
        <begin position="7"/>
        <end position="75"/>
    </location>
</feature>
<dbReference type="GO" id="GO:0003677">
    <property type="term" value="F:DNA binding"/>
    <property type="evidence" value="ECO:0007669"/>
    <property type="project" value="UniProtKB-KW"/>
</dbReference>
<dbReference type="PANTHER" id="PTHR44846">
    <property type="entry name" value="MANNOSYL-D-GLYCERATE TRANSPORT/METABOLISM SYSTEM REPRESSOR MNGR-RELATED"/>
    <property type="match status" value="1"/>
</dbReference>